<evidence type="ECO:0000313" key="1">
    <source>
        <dbReference type="EMBL" id="KAI4302472.1"/>
    </source>
</evidence>
<evidence type="ECO:0000313" key="2">
    <source>
        <dbReference type="Proteomes" id="UP001057402"/>
    </source>
</evidence>
<keyword evidence="2" id="KW-1185">Reference proteome</keyword>
<dbReference type="Proteomes" id="UP001057402">
    <property type="component" value="Chromosome 12"/>
</dbReference>
<sequence length="74" mass="8601">MKESEMEAFSEETKAAEKVKKDEIGSHFKAIQEAYEVLMDPLKRRLYDSMDEFDDEIPTDCAPQDFCMVFVLLS</sequence>
<dbReference type="EMBL" id="CM042891">
    <property type="protein sequence ID" value="KAI4302472.1"/>
    <property type="molecule type" value="Genomic_DNA"/>
</dbReference>
<accession>A0ACB9KYF9</accession>
<protein>
    <submittedName>
        <fullName evidence="1">Uncharacterized protein</fullName>
    </submittedName>
</protein>
<reference evidence="2" key="1">
    <citation type="journal article" date="2023" name="Front. Plant Sci.">
        <title>Chromosomal-level genome assembly of Melastoma candidum provides insights into trichome evolution.</title>
        <authorList>
            <person name="Zhong Y."/>
            <person name="Wu W."/>
            <person name="Sun C."/>
            <person name="Zou P."/>
            <person name="Liu Y."/>
            <person name="Dai S."/>
            <person name="Zhou R."/>
        </authorList>
    </citation>
    <scope>NUCLEOTIDE SEQUENCE [LARGE SCALE GENOMIC DNA]</scope>
</reference>
<organism evidence="1 2">
    <name type="scientific">Melastoma candidum</name>
    <dbReference type="NCBI Taxonomy" id="119954"/>
    <lineage>
        <taxon>Eukaryota</taxon>
        <taxon>Viridiplantae</taxon>
        <taxon>Streptophyta</taxon>
        <taxon>Embryophyta</taxon>
        <taxon>Tracheophyta</taxon>
        <taxon>Spermatophyta</taxon>
        <taxon>Magnoliopsida</taxon>
        <taxon>eudicotyledons</taxon>
        <taxon>Gunneridae</taxon>
        <taxon>Pentapetalae</taxon>
        <taxon>rosids</taxon>
        <taxon>malvids</taxon>
        <taxon>Myrtales</taxon>
        <taxon>Melastomataceae</taxon>
        <taxon>Melastomatoideae</taxon>
        <taxon>Melastomateae</taxon>
        <taxon>Melastoma</taxon>
    </lineage>
</organism>
<comment type="caution">
    <text evidence="1">The sequence shown here is derived from an EMBL/GenBank/DDBJ whole genome shotgun (WGS) entry which is preliminary data.</text>
</comment>
<name>A0ACB9KYF9_9MYRT</name>
<gene>
    <name evidence="1" type="ORF">MLD38_038211</name>
</gene>
<proteinExistence type="predicted"/>